<organism evidence="1 2">
    <name type="scientific">Candidatus Blautia merdavium</name>
    <dbReference type="NCBI Taxonomy" id="2838494"/>
    <lineage>
        <taxon>Bacteria</taxon>
        <taxon>Bacillati</taxon>
        <taxon>Bacillota</taxon>
        <taxon>Clostridia</taxon>
        <taxon>Lachnospirales</taxon>
        <taxon>Lachnospiraceae</taxon>
        <taxon>Blautia</taxon>
    </lineage>
</organism>
<gene>
    <name evidence="1" type="ORF">H9753_11235</name>
</gene>
<reference evidence="1" key="1">
    <citation type="journal article" date="2021" name="PeerJ">
        <title>Extensive microbial diversity within the chicken gut microbiome revealed by metagenomics and culture.</title>
        <authorList>
            <person name="Gilroy R."/>
            <person name="Ravi A."/>
            <person name="Getino M."/>
            <person name="Pursley I."/>
            <person name="Horton D.L."/>
            <person name="Alikhan N.F."/>
            <person name="Baker D."/>
            <person name="Gharbi K."/>
            <person name="Hall N."/>
            <person name="Watson M."/>
            <person name="Adriaenssens E.M."/>
            <person name="Foster-Nyarko E."/>
            <person name="Jarju S."/>
            <person name="Secka A."/>
            <person name="Antonio M."/>
            <person name="Oren A."/>
            <person name="Chaudhuri R.R."/>
            <person name="La Ragione R."/>
            <person name="Hildebrand F."/>
            <person name="Pallen M.J."/>
        </authorList>
    </citation>
    <scope>NUCLEOTIDE SEQUENCE</scope>
    <source>
        <strain evidence="1">ChiBcec2-3848</strain>
    </source>
</reference>
<accession>A0A9D2PN55</accession>
<protein>
    <submittedName>
        <fullName evidence="1">Uncharacterized protein</fullName>
    </submittedName>
</protein>
<dbReference type="EMBL" id="DWVZ01000150">
    <property type="protein sequence ID" value="HJC64173.1"/>
    <property type="molecule type" value="Genomic_DNA"/>
</dbReference>
<dbReference type="AlphaFoldDB" id="A0A9D2PN55"/>
<dbReference type="Proteomes" id="UP000823886">
    <property type="component" value="Unassembled WGS sequence"/>
</dbReference>
<proteinExistence type="predicted"/>
<evidence type="ECO:0000313" key="1">
    <source>
        <dbReference type="EMBL" id="HJC64173.1"/>
    </source>
</evidence>
<name>A0A9D2PN55_9FIRM</name>
<comment type="caution">
    <text evidence="1">The sequence shown here is derived from an EMBL/GenBank/DDBJ whole genome shotgun (WGS) entry which is preliminary data.</text>
</comment>
<sequence>MDAMKKEDEIFLTTKQAAKKLEIALQRYFELLPQEEELKKRYGNYLSLRLRPAAQELIRQGENRKLEQLLEELQPEPAVLDQFLDTALSCKNQEAQMLLLRRKKTGKGFHEKNWEL</sequence>
<evidence type="ECO:0000313" key="2">
    <source>
        <dbReference type="Proteomes" id="UP000823886"/>
    </source>
</evidence>
<reference evidence="1" key="2">
    <citation type="submission" date="2021-04" db="EMBL/GenBank/DDBJ databases">
        <authorList>
            <person name="Gilroy R."/>
        </authorList>
    </citation>
    <scope>NUCLEOTIDE SEQUENCE</scope>
    <source>
        <strain evidence="1">ChiBcec2-3848</strain>
    </source>
</reference>